<accession>A0ABS6VU34</accession>
<dbReference type="PANTHER" id="PTHR30503:SF3">
    <property type="entry name" value="INNER MEMBRANE PROTEIN YEDI"/>
    <property type="match status" value="1"/>
</dbReference>
<organism evidence="2 3">
    <name type="scientific">Zhongshania aquimaris</name>
    <dbReference type="NCBI Taxonomy" id="2857107"/>
    <lineage>
        <taxon>Bacteria</taxon>
        <taxon>Pseudomonadati</taxon>
        <taxon>Pseudomonadota</taxon>
        <taxon>Gammaproteobacteria</taxon>
        <taxon>Cellvibrionales</taxon>
        <taxon>Spongiibacteraceae</taxon>
        <taxon>Zhongshania</taxon>
    </lineage>
</organism>
<protein>
    <submittedName>
        <fullName evidence="2">DUF808 domain-containing protein</fullName>
    </submittedName>
</protein>
<keyword evidence="1" id="KW-0812">Transmembrane</keyword>
<evidence type="ECO:0000256" key="1">
    <source>
        <dbReference type="SAM" id="Phobius"/>
    </source>
</evidence>
<feature type="transmembrane region" description="Helical" evidence="1">
    <location>
        <begin position="216"/>
        <end position="244"/>
    </location>
</feature>
<dbReference type="InterPro" id="IPR008526">
    <property type="entry name" value="YedI"/>
</dbReference>
<name>A0ABS6VU34_9GAMM</name>
<dbReference type="PANTHER" id="PTHR30503">
    <property type="entry name" value="INNER MEMBRANE PROTEIN YEDI"/>
    <property type="match status" value="1"/>
</dbReference>
<dbReference type="EMBL" id="JAHWDQ010000003">
    <property type="protein sequence ID" value="MBW2941513.1"/>
    <property type="molecule type" value="Genomic_DNA"/>
</dbReference>
<dbReference type="Proteomes" id="UP001166291">
    <property type="component" value="Unassembled WGS sequence"/>
</dbReference>
<sequence length="302" mass="32224">MAAGSLLALFDDIATLLDDISVLSKVAVKKTAGVLGDDLAVNAEQVGNVRAERELPVVWAVAKGSLVNKVIIVPLVLLASLFIPWLVTPVLMIGGMYLCYEGAEKLWHAIAHRQPKDHSQARALANDSEADLLALEKGRVKGAIRTDFILSLEIIVIALSTVQEAPFATQAMVLSVVAVGITVAVYGLVALIVKIDDLGLYMLKYANTAAQSVGNFLLWLAPALMKTLTVVGTLAMFLVGGGILSHGFDHYMELSFAISHVHIFSNAFANGLSQNLFNGVIGLFAGAVIVAVTSLFHREQHQ</sequence>
<comment type="caution">
    <text evidence="2">The sequence shown here is derived from an EMBL/GenBank/DDBJ whole genome shotgun (WGS) entry which is preliminary data.</text>
</comment>
<reference evidence="2" key="1">
    <citation type="submission" date="2021-07" db="EMBL/GenBank/DDBJ databases">
        <title>Zhongshania sp. CAU 1632 isolated from seawater.</title>
        <authorList>
            <person name="Kim W."/>
        </authorList>
    </citation>
    <scope>NUCLEOTIDE SEQUENCE</scope>
    <source>
        <strain evidence="2">CAU 1632</strain>
    </source>
</reference>
<dbReference type="RefSeq" id="WP_219043754.1">
    <property type="nucleotide sequence ID" value="NZ_JAHWDQ010000003.1"/>
</dbReference>
<feature type="transmembrane region" description="Helical" evidence="1">
    <location>
        <begin position="276"/>
        <end position="296"/>
    </location>
</feature>
<proteinExistence type="predicted"/>
<evidence type="ECO:0000313" key="3">
    <source>
        <dbReference type="Proteomes" id="UP001166291"/>
    </source>
</evidence>
<keyword evidence="3" id="KW-1185">Reference proteome</keyword>
<evidence type="ECO:0000313" key="2">
    <source>
        <dbReference type="EMBL" id="MBW2941513.1"/>
    </source>
</evidence>
<feature type="transmembrane region" description="Helical" evidence="1">
    <location>
        <begin position="171"/>
        <end position="195"/>
    </location>
</feature>
<dbReference type="PIRSF" id="PIRSF016660">
    <property type="entry name" value="YedI"/>
    <property type="match status" value="1"/>
</dbReference>
<keyword evidence="1" id="KW-1133">Transmembrane helix</keyword>
<dbReference type="Pfam" id="PF05661">
    <property type="entry name" value="DUF808"/>
    <property type="match status" value="1"/>
</dbReference>
<feature type="transmembrane region" description="Helical" evidence="1">
    <location>
        <begin position="71"/>
        <end position="100"/>
    </location>
</feature>
<gene>
    <name evidence="2" type="ORF">KXJ70_12020</name>
</gene>
<keyword evidence="1" id="KW-0472">Membrane</keyword>